<name>A0A6A6AW15_9PEZI</name>
<protein>
    <submittedName>
        <fullName evidence="2">Uncharacterized protein</fullName>
    </submittedName>
</protein>
<sequence length="164" mass="17771">MNKFASNRVTCPDVQQKANLASVTYNPSTVLFRSAWDGSFTLLSNLPPPASIKGEATSSPNATNQKKKPTATNILLTKTMLTTPSTTHICTNALPHITAPSLTTATILPSQSWRVSVAAAGYHIISSRKSPYTSQTQPEKKRKKQAKKPSPSVKRKPAVKRKAK</sequence>
<feature type="compositionally biased region" description="Polar residues" evidence="1">
    <location>
        <begin position="56"/>
        <end position="70"/>
    </location>
</feature>
<dbReference type="GeneID" id="54293129"/>
<dbReference type="AlphaFoldDB" id="A0A6A6AW15"/>
<keyword evidence="3" id="KW-1185">Reference proteome</keyword>
<dbReference type="RefSeq" id="XP_033391514.1">
    <property type="nucleotide sequence ID" value="XM_033535635.1"/>
</dbReference>
<evidence type="ECO:0000256" key="1">
    <source>
        <dbReference type="SAM" id="MobiDB-lite"/>
    </source>
</evidence>
<feature type="region of interest" description="Disordered" evidence="1">
    <location>
        <begin position="51"/>
        <end position="70"/>
    </location>
</feature>
<evidence type="ECO:0000313" key="3">
    <source>
        <dbReference type="Proteomes" id="UP000799438"/>
    </source>
</evidence>
<organism evidence="2 3">
    <name type="scientific">Aplosporella prunicola CBS 121167</name>
    <dbReference type="NCBI Taxonomy" id="1176127"/>
    <lineage>
        <taxon>Eukaryota</taxon>
        <taxon>Fungi</taxon>
        <taxon>Dikarya</taxon>
        <taxon>Ascomycota</taxon>
        <taxon>Pezizomycotina</taxon>
        <taxon>Dothideomycetes</taxon>
        <taxon>Dothideomycetes incertae sedis</taxon>
        <taxon>Botryosphaeriales</taxon>
        <taxon>Aplosporellaceae</taxon>
        <taxon>Aplosporella</taxon>
    </lineage>
</organism>
<reference evidence="2" key="1">
    <citation type="journal article" date="2020" name="Stud. Mycol.">
        <title>101 Dothideomycetes genomes: a test case for predicting lifestyles and emergence of pathogens.</title>
        <authorList>
            <person name="Haridas S."/>
            <person name="Albert R."/>
            <person name="Binder M."/>
            <person name="Bloem J."/>
            <person name="Labutti K."/>
            <person name="Salamov A."/>
            <person name="Andreopoulos B."/>
            <person name="Baker S."/>
            <person name="Barry K."/>
            <person name="Bills G."/>
            <person name="Bluhm B."/>
            <person name="Cannon C."/>
            <person name="Castanera R."/>
            <person name="Culley D."/>
            <person name="Daum C."/>
            <person name="Ezra D."/>
            <person name="Gonzalez J."/>
            <person name="Henrissat B."/>
            <person name="Kuo A."/>
            <person name="Liang C."/>
            <person name="Lipzen A."/>
            <person name="Lutzoni F."/>
            <person name="Magnuson J."/>
            <person name="Mondo S."/>
            <person name="Nolan M."/>
            <person name="Ohm R."/>
            <person name="Pangilinan J."/>
            <person name="Park H.-J."/>
            <person name="Ramirez L."/>
            <person name="Alfaro M."/>
            <person name="Sun H."/>
            <person name="Tritt A."/>
            <person name="Yoshinaga Y."/>
            <person name="Zwiers L.-H."/>
            <person name="Turgeon B."/>
            <person name="Goodwin S."/>
            <person name="Spatafora J."/>
            <person name="Crous P."/>
            <person name="Grigoriev I."/>
        </authorList>
    </citation>
    <scope>NUCLEOTIDE SEQUENCE</scope>
    <source>
        <strain evidence="2">CBS 121167</strain>
    </source>
</reference>
<dbReference type="EMBL" id="ML995551">
    <property type="protein sequence ID" value="KAF2135796.1"/>
    <property type="molecule type" value="Genomic_DNA"/>
</dbReference>
<proteinExistence type="predicted"/>
<evidence type="ECO:0000313" key="2">
    <source>
        <dbReference type="EMBL" id="KAF2135796.1"/>
    </source>
</evidence>
<gene>
    <name evidence="2" type="ORF">K452DRAFT_158951</name>
</gene>
<feature type="compositionally biased region" description="Polar residues" evidence="1">
    <location>
        <begin position="127"/>
        <end position="137"/>
    </location>
</feature>
<feature type="region of interest" description="Disordered" evidence="1">
    <location>
        <begin position="127"/>
        <end position="164"/>
    </location>
</feature>
<feature type="compositionally biased region" description="Basic residues" evidence="1">
    <location>
        <begin position="140"/>
        <end position="164"/>
    </location>
</feature>
<dbReference type="Proteomes" id="UP000799438">
    <property type="component" value="Unassembled WGS sequence"/>
</dbReference>
<accession>A0A6A6AW15</accession>